<dbReference type="Proteomes" id="UP000807342">
    <property type="component" value="Unassembled WGS sequence"/>
</dbReference>
<evidence type="ECO:0000313" key="1">
    <source>
        <dbReference type="EMBL" id="KAF9446225.1"/>
    </source>
</evidence>
<dbReference type="EMBL" id="MU151257">
    <property type="protein sequence ID" value="KAF9446225.1"/>
    <property type="molecule type" value="Genomic_DNA"/>
</dbReference>
<comment type="caution">
    <text evidence="1">The sequence shown here is derived from an EMBL/GenBank/DDBJ whole genome shotgun (WGS) entry which is preliminary data.</text>
</comment>
<keyword evidence="2" id="KW-1185">Reference proteome</keyword>
<dbReference type="AlphaFoldDB" id="A0A9P5XAU2"/>
<reference evidence="1" key="1">
    <citation type="submission" date="2020-11" db="EMBL/GenBank/DDBJ databases">
        <authorList>
            <consortium name="DOE Joint Genome Institute"/>
            <person name="Ahrendt S."/>
            <person name="Riley R."/>
            <person name="Andreopoulos W."/>
            <person name="Labutti K."/>
            <person name="Pangilinan J."/>
            <person name="Ruiz-Duenas F.J."/>
            <person name="Barrasa J.M."/>
            <person name="Sanchez-Garcia M."/>
            <person name="Camarero S."/>
            <person name="Miyauchi S."/>
            <person name="Serrano A."/>
            <person name="Linde D."/>
            <person name="Babiker R."/>
            <person name="Drula E."/>
            <person name="Ayuso-Fernandez I."/>
            <person name="Pacheco R."/>
            <person name="Padilla G."/>
            <person name="Ferreira P."/>
            <person name="Barriuso J."/>
            <person name="Kellner H."/>
            <person name="Castanera R."/>
            <person name="Alfaro M."/>
            <person name="Ramirez L."/>
            <person name="Pisabarro A.G."/>
            <person name="Kuo A."/>
            <person name="Tritt A."/>
            <person name="Lipzen A."/>
            <person name="He G."/>
            <person name="Yan M."/>
            <person name="Ng V."/>
            <person name="Cullen D."/>
            <person name="Martin F."/>
            <person name="Rosso M.-N."/>
            <person name="Henrissat B."/>
            <person name="Hibbett D."/>
            <person name="Martinez A.T."/>
            <person name="Grigoriev I.V."/>
        </authorList>
    </citation>
    <scope>NUCLEOTIDE SEQUENCE</scope>
    <source>
        <strain evidence="1">MF-IS2</strain>
    </source>
</reference>
<proteinExistence type="predicted"/>
<sequence length="101" mass="11308">MLAYAFVIQRRLMHTHKSSLPVGSTNSSLSLLDLPFVILSGIICLLDIAATQSLCQTNVTLKYLIRSIWLSLAQKLVARNSIDMYPDYGDIEHLSTEEIVQ</sequence>
<organism evidence="1 2">
    <name type="scientific">Macrolepiota fuliginosa MF-IS2</name>
    <dbReference type="NCBI Taxonomy" id="1400762"/>
    <lineage>
        <taxon>Eukaryota</taxon>
        <taxon>Fungi</taxon>
        <taxon>Dikarya</taxon>
        <taxon>Basidiomycota</taxon>
        <taxon>Agaricomycotina</taxon>
        <taxon>Agaricomycetes</taxon>
        <taxon>Agaricomycetidae</taxon>
        <taxon>Agaricales</taxon>
        <taxon>Agaricineae</taxon>
        <taxon>Agaricaceae</taxon>
        <taxon>Macrolepiota</taxon>
    </lineage>
</organism>
<name>A0A9P5XAU2_9AGAR</name>
<protein>
    <submittedName>
        <fullName evidence="1">Uncharacterized protein</fullName>
    </submittedName>
</protein>
<accession>A0A9P5XAU2</accession>
<gene>
    <name evidence="1" type="ORF">P691DRAFT_761825</name>
</gene>
<evidence type="ECO:0000313" key="2">
    <source>
        <dbReference type="Proteomes" id="UP000807342"/>
    </source>
</evidence>